<evidence type="ECO:0000256" key="3">
    <source>
        <dbReference type="PROSITE-ProRule" id="PRU00339"/>
    </source>
</evidence>
<dbReference type="Gene3D" id="1.25.40.10">
    <property type="entry name" value="Tetratricopeptide repeat domain"/>
    <property type="match status" value="2"/>
</dbReference>
<dbReference type="RefSeq" id="WP_163697580.1">
    <property type="nucleotide sequence ID" value="NZ_QXHD01000004.1"/>
</dbReference>
<protein>
    <recommendedName>
        <fullName evidence="6">Tetratricopeptide repeat protein</fullName>
    </recommendedName>
</protein>
<dbReference type="InterPro" id="IPR011990">
    <property type="entry name" value="TPR-like_helical_dom_sf"/>
</dbReference>
<dbReference type="SUPFAM" id="SSF48452">
    <property type="entry name" value="TPR-like"/>
    <property type="match status" value="2"/>
</dbReference>
<dbReference type="InterPro" id="IPR019734">
    <property type="entry name" value="TPR_rpt"/>
</dbReference>
<dbReference type="SMART" id="SM00028">
    <property type="entry name" value="TPR"/>
    <property type="match status" value="7"/>
</dbReference>
<keyword evidence="2 3" id="KW-0802">TPR repeat</keyword>
<sequence length="651" mass="73392">MAKKAKKKKKQTVLSRGFGSQSLTTELAHVEALLRREQWLEAHSLLIRLKASHPNNLDILAYLLEVHYELGHLLQYQATCEDFLAIKPNDARVNFLLGYAYVLNYYPLLGIKQYRYAIERWPDHPGSVEGKEHLAMIEPNLSEVLDSMGLKNPDDWEVGLLYEQARAYTETGQAAKAITSATSLIEKRTDFLAGYNILALAYLANDQYEDAIATLQSQLKQHPDSILLRANLIRFLSLRGNFTEAETHKSQLLANSSTDLDDLTRKAEALAYLDDMAAIVDLLATVPPDLEKDNRPLVSGLFHHLAAVALVCQGDVKAARKQWNLALELYPDLAVAKENLDDLDMTSTFKEGPWPFELNSWVENGAYQDLRQVAIAMTPERTPQPALIATVETLLTDYPFISELVPVWLKRGSPRARMLAMIIAKSCPNEAHVAAVNEFVAGTDGSESQRYHMASYFAQRHQLTVPKIWLYGEWHRNPLLATYEIVPDPVVLQSPEAEQLLHKALKKIALESAKAAETAEVYLKQALEIEPNNPVLLNNLALAYSHQERLIESRQVTQQIVDEYPEDIDSRVAIAQIYLEETNLDAAEAVLNEVLRCSCLTEDALVSLLLTRSRLLMLQGKEDMARLWFQEVLPMVKEHPLLRQLGFGARK</sequence>
<evidence type="ECO:0000256" key="1">
    <source>
        <dbReference type="ARBA" id="ARBA00022737"/>
    </source>
</evidence>
<dbReference type="PROSITE" id="PS50005">
    <property type="entry name" value="TPR"/>
    <property type="match status" value="1"/>
</dbReference>
<dbReference type="Pfam" id="PF13431">
    <property type="entry name" value="TPR_17"/>
    <property type="match status" value="1"/>
</dbReference>
<accession>A0A6M0RHP7</accession>
<comment type="caution">
    <text evidence="4">The sequence shown here is derived from an EMBL/GenBank/DDBJ whole genome shotgun (WGS) entry which is preliminary data.</text>
</comment>
<dbReference type="AlphaFoldDB" id="A0A6M0RHP7"/>
<dbReference type="InterPro" id="IPR051012">
    <property type="entry name" value="CellSynth/LPSAsmb/PSIAsmb"/>
</dbReference>
<dbReference type="Proteomes" id="UP000481033">
    <property type="component" value="Unassembled WGS sequence"/>
</dbReference>
<keyword evidence="1" id="KW-0677">Repeat</keyword>
<feature type="repeat" description="TPR" evidence="3">
    <location>
        <begin position="192"/>
        <end position="225"/>
    </location>
</feature>
<dbReference type="PANTHER" id="PTHR45586">
    <property type="entry name" value="TPR REPEAT-CONTAINING PROTEIN PA4667"/>
    <property type="match status" value="1"/>
</dbReference>
<evidence type="ECO:0000313" key="4">
    <source>
        <dbReference type="EMBL" id="NEZ55685.1"/>
    </source>
</evidence>
<proteinExistence type="predicted"/>
<dbReference type="EMBL" id="QXHD01000004">
    <property type="protein sequence ID" value="NEZ55685.1"/>
    <property type="molecule type" value="Genomic_DNA"/>
</dbReference>
<evidence type="ECO:0000256" key="2">
    <source>
        <dbReference type="ARBA" id="ARBA00022803"/>
    </source>
</evidence>
<evidence type="ECO:0000313" key="5">
    <source>
        <dbReference type="Proteomes" id="UP000481033"/>
    </source>
</evidence>
<evidence type="ECO:0008006" key="6">
    <source>
        <dbReference type="Google" id="ProtNLM"/>
    </source>
</evidence>
<reference evidence="4 5" key="1">
    <citation type="journal article" date="2020" name="Microb. Ecol.">
        <title>Ecogenomics of the Marine Benthic Filamentous Cyanobacterium Adonisia.</title>
        <authorList>
            <person name="Walter J.M."/>
            <person name="Coutinho F.H."/>
            <person name="Leomil L."/>
            <person name="Hargreaves P.I."/>
            <person name="Campeao M.E."/>
            <person name="Vieira V.V."/>
            <person name="Silva B.S."/>
            <person name="Fistarol G.O."/>
            <person name="Salomon P.S."/>
            <person name="Sawabe T."/>
            <person name="Mino S."/>
            <person name="Hosokawa M."/>
            <person name="Miyashita H."/>
            <person name="Maruyama F."/>
            <person name="van Verk M.C."/>
            <person name="Dutilh B.E."/>
            <person name="Thompson C.C."/>
            <person name="Thompson F.L."/>
        </authorList>
    </citation>
    <scope>NUCLEOTIDE SEQUENCE [LARGE SCALE GENOMIC DNA]</scope>
    <source>
        <strain evidence="4 5">CCMR0081</strain>
    </source>
</reference>
<organism evidence="4 5">
    <name type="scientific">Adonisia turfae CCMR0081</name>
    <dbReference type="NCBI Taxonomy" id="2292702"/>
    <lineage>
        <taxon>Bacteria</taxon>
        <taxon>Bacillati</taxon>
        <taxon>Cyanobacteriota</taxon>
        <taxon>Adonisia</taxon>
        <taxon>Adonisia turfae</taxon>
    </lineage>
</organism>
<keyword evidence="5" id="KW-1185">Reference proteome</keyword>
<name>A0A6M0RHP7_9CYAN</name>
<gene>
    <name evidence="4" type="ORF">DXZ20_08370</name>
</gene>
<dbReference type="PANTHER" id="PTHR45586:SF1">
    <property type="entry name" value="LIPOPOLYSACCHARIDE ASSEMBLY PROTEIN B"/>
    <property type="match status" value="1"/>
</dbReference>
<dbReference type="Pfam" id="PF14559">
    <property type="entry name" value="TPR_19"/>
    <property type="match status" value="1"/>
</dbReference>